<reference evidence="1 2" key="1">
    <citation type="submission" date="2018-05" db="EMBL/GenBank/DDBJ databases">
        <title>Genome comparison of Eubacterium sp.</title>
        <authorList>
            <person name="Feng Y."/>
            <person name="Sanchez-Andrea I."/>
            <person name="Stams A.J.M."/>
            <person name="De Vos W.M."/>
        </authorList>
    </citation>
    <scope>NUCLEOTIDE SEQUENCE [LARGE SCALE GENOMIC DNA]</scope>
    <source>
        <strain evidence="1 2">YI</strain>
    </source>
</reference>
<gene>
    <name evidence="1" type="ORF">CPZ25_004295</name>
</gene>
<dbReference type="Gene3D" id="3.40.109.40">
    <property type="match status" value="1"/>
</dbReference>
<evidence type="ECO:0000313" key="1">
    <source>
        <dbReference type="EMBL" id="QCT70574.1"/>
    </source>
</evidence>
<dbReference type="GO" id="GO:0008705">
    <property type="term" value="F:methionine synthase activity"/>
    <property type="evidence" value="ECO:0007669"/>
    <property type="project" value="InterPro"/>
</dbReference>
<dbReference type="RefSeq" id="WP_096919754.1">
    <property type="nucleotide sequence ID" value="NZ_CP029487.1"/>
</dbReference>
<dbReference type="InterPro" id="IPR037010">
    <property type="entry name" value="VitB12-dep_Met_synth_activ_sf"/>
</dbReference>
<keyword evidence="2" id="KW-1185">Reference proteome</keyword>
<proteinExistence type="predicted"/>
<dbReference type="EMBL" id="CP029487">
    <property type="protein sequence ID" value="QCT70574.1"/>
    <property type="molecule type" value="Genomic_DNA"/>
</dbReference>
<dbReference type="KEGG" id="emt:CPZ25_004295"/>
<evidence type="ECO:0000313" key="2">
    <source>
        <dbReference type="Proteomes" id="UP000218387"/>
    </source>
</evidence>
<dbReference type="Proteomes" id="UP000218387">
    <property type="component" value="Chromosome"/>
</dbReference>
<sequence length="221" mass="25011">MEKIVFNPMEIHYDIEGFARDKHLEPQSTVCQELLRWAGPAEKLVRPRAMIKWCPVKDLGRDRVQVGDTIFESHLLAEKLKGTERVFATVVTAGDELDALEGPSDEARDLLKYAALREARATVDHYLKTHFGFEHMGRLNPGSLPDWPIANNPALFEIIGDVTETIGVRLTGKNYMQPGYTVSELLFSGDEDYDNCSLCKKYDCVGRKVPFDQKAYDQIFG</sequence>
<evidence type="ECO:0008006" key="3">
    <source>
        <dbReference type="Google" id="ProtNLM"/>
    </source>
</evidence>
<name>A0A4P9C5K5_EUBML</name>
<protein>
    <recommendedName>
        <fullName evidence="3">Vitamin B12 dependent methionine synthase</fullName>
    </recommendedName>
</protein>
<organism evidence="1 2">
    <name type="scientific">Eubacterium maltosivorans</name>
    <dbReference type="NCBI Taxonomy" id="2041044"/>
    <lineage>
        <taxon>Bacteria</taxon>
        <taxon>Bacillati</taxon>
        <taxon>Bacillota</taxon>
        <taxon>Clostridia</taxon>
        <taxon>Eubacteriales</taxon>
        <taxon>Eubacteriaceae</taxon>
        <taxon>Eubacterium</taxon>
    </lineage>
</organism>
<accession>A0A4P9C5K5</accession>
<dbReference type="SUPFAM" id="SSF56507">
    <property type="entry name" value="Methionine synthase activation domain-like"/>
    <property type="match status" value="1"/>
</dbReference>
<dbReference type="AlphaFoldDB" id="A0A4P9C5K5"/>